<dbReference type="PANTHER" id="PTHR43313:SF36">
    <property type="entry name" value="D-BETA-HYDROXYBUTYRATE DEHYDROGENASE, MITOCHONDRIAL"/>
    <property type="match status" value="1"/>
</dbReference>
<keyword evidence="1" id="KW-1133">Transmembrane helix</keyword>
<dbReference type="SUPFAM" id="SSF51735">
    <property type="entry name" value="NAD(P)-binding Rossmann-fold domains"/>
    <property type="match status" value="1"/>
</dbReference>
<sequence length="229" mass="25677">MRTSWVLFLVFILIFWQLWHYLLPLRQVSLMAGSVWVTLRLSYCLSRLVWQWAFVKMVPGDGKAVLITADLPLIVRKGPPFSGGCGPDYAGCGQGFGYRLAKRLSREGFLVFAGCRNAKCKGAEELRSLNNVKVLQLDVTKQAEVDDALDAVRENLGKRVVPNAGIGSGGLLEWCTVDTVSKVFDINVFGAMRVIKKFLPLLKKHEGRVVTIASPLGNYFCPWHHRHHH</sequence>
<evidence type="ECO:0000313" key="2">
    <source>
        <dbReference type="EMBL" id="KAK8773310.1"/>
    </source>
</evidence>
<organism evidence="2 3">
    <name type="scientific">Amblyomma americanum</name>
    <name type="common">Lone star tick</name>
    <dbReference type="NCBI Taxonomy" id="6943"/>
    <lineage>
        <taxon>Eukaryota</taxon>
        <taxon>Metazoa</taxon>
        <taxon>Ecdysozoa</taxon>
        <taxon>Arthropoda</taxon>
        <taxon>Chelicerata</taxon>
        <taxon>Arachnida</taxon>
        <taxon>Acari</taxon>
        <taxon>Parasitiformes</taxon>
        <taxon>Ixodida</taxon>
        <taxon>Ixodoidea</taxon>
        <taxon>Ixodidae</taxon>
        <taxon>Amblyomminae</taxon>
        <taxon>Amblyomma</taxon>
    </lineage>
</organism>
<keyword evidence="1" id="KW-0812">Transmembrane</keyword>
<dbReference type="GO" id="GO:0016491">
    <property type="term" value="F:oxidoreductase activity"/>
    <property type="evidence" value="ECO:0007669"/>
    <property type="project" value="TreeGrafter"/>
</dbReference>
<dbReference type="AlphaFoldDB" id="A0AAQ4EF70"/>
<dbReference type="Proteomes" id="UP001321473">
    <property type="component" value="Unassembled WGS sequence"/>
</dbReference>
<dbReference type="InterPro" id="IPR036291">
    <property type="entry name" value="NAD(P)-bd_dom_sf"/>
</dbReference>
<accession>A0AAQ4EF70</accession>
<dbReference type="PANTHER" id="PTHR43313">
    <property type="entry name" value="SHORT-CHAIN DEHYDROGENASE/REDUCTASE FAMILY 9C"/>
    <property type="match status" value="1"/>
</dbReference>
<evidence type="ECO:0000256" key="1">
    <source>
        <dbReference type="SAM" id="Phobius"/>
    </source>
</evidence>
<gene>
    <name evidence="2" type="ORF">V5799_012171</name>
</gene>
<name>A0AAQ4EF70_AMBAM</name>
<dbReference type="EMBL" id="JARKHS020017102">
    <property type="protein sequence ID" value="KAK8773310.1"/>
    <property type="molecule type" value="Genomic_DNA"/>
</dbReference>
<feature type="transmembrane region" description="Helical" evidence="1">
    <location>
        <begin position="5"/>
        <end position="22"/>
    </location>
</feature>
<keyword evidence="1" id="KW-0472">Membrane</keyword>
<dbReference type="GO" id="GO:0008202">
    <property type="term" value="P:steroid metabolic process"/>
    <property type="evidence" value="ECO:0007669"/>
    <property type="project" value="TreeGrafter"/>
</dbReference>
<dbReference type="Pfam" id="PF00106">
    <property type="entry name" value="adh_short"/>
    <property type="match status" value="1"/>
</dbReference>
<evidence type="ECO:0000313" key="3">
    <source>
        <dbReference type="Proteomes" id="UP001321473"/>
    </source>
</evidence>
<reference evidence="2 3" key="1">
    <citation type="journal article" date="2023" name="Arcadia Sci">
        <title>De novo assembly of a long-read Amblyomma americanum tick genome.</title>
        <authorList>
            <person name="Chou S."/>
            <person name="Poskanzer K.E."/>
            <person name="Rollins M."/>
            <person name="Thuy-Boun P.S."/>
        </authorList>
    </citation>
    <scope>NUCLEOTIDE SEQUENCE [LARGE SCALE GENOMIC DNA]</scope>
    <source>
        <strain evidence="2">F_SG_1</strain>
        <tissue evidence="2">Salivary glands</tissue>
    </source>
</reference>
<comment type="caution">
    <text evidence="2">The sequence shown here is derived from an EMBL/GenBank/DDBJ whole genome shotgun (WGS) entry which is preliminary data.</text>
</comment>
<dbReference type="Gene3D" id="3.40.50.720">
    <property type="entry name" value="NAD(P)-binding Rossmann-like Domain"/>
    <property type="match status" value="1"/>
</dbReference>
<proteinExistence type="predicted"/>
<protein>
    <submittedName>
        <fullName evidence="2">Uncharacterized protein</fullName>
    </submittedName>
</protein>
<dbReference type="InterPro" id="IPR002347">
    <property type="entry name" value="SDR_fam"/>
</dbReference>
<keyword evidence="3" id="KW-1185">Reference proteome</keyword>